<dbReference type="RefSeq" id="WP_180566996.1">
    <property type="nucleotide sequence ID" value="NZ_JACCKB010000003.1"/>
</dbReference>
<organism evidence="1 2">
    <name type="scientific">Spartinivicinus marinus</name>
    <dbReference type="NCBI Taxonomy" id="2994442"/>
    <lineage>
        <taxon>Bacteria</taxon>
        <taxon>Pseudomonadati</taxon>
        <taxon>Pseudomonadota</taxon>
        <taxon>Gammaproteobacteria</taxon>
        <taxon>Oceanospirillales</taxon>
        <taxon>Zooshikellaceae</taxon>
        <taxon>Spartinivicinus</taxon>
    </lineage>
</organism>
<proteinExistence type="predicted"/>
<protein>
    <submittedName>
        <fullName evidence="1">RHS repeat protein</fullName>
    </submittedName>
</protein>
<comment type="caution">
    <text evidence="1">The sequence shown here is derived from an EMBL/GenBank/DDBJ whole genome shotgun (WGS) entry which is preliminary data.</text>
</comment>
<sequence>MSAAEHTIKTNAFQYSNHLSGVVDPRTGTYRLQIQLSQLLGGLLMGPELGFYIQYHFLANENRGFGQGWLHNLTRYDRKRRQLHLGQGQSYHVSSFHTLDNNEVELELRYANPHEFKAYALANTGIRVQYKSGVCEYLNPEGFLECIQQLDGRRLFINYYTPSRRGRIKSITDDHDQSLGFIYDESGVRITKNNHTVISLHIHHNELTRVVLADGASYQVEYATINNCRVIKQLTHPLGAIESLTYDSEGLRAPQGSPLSTFPAVTHHRVFGNDITTINATYTYSRHNYLGFASGAKFVRNKDNLYDRTHDYCYQSTEQRDNQLIKRVYNRFHLLITEEIHDNNKNIMVARRQLGYRADCTQPFDKQLAIYALPTSDITTYFSRNGEERTEAFHYEYDEYGNLISSMDPFGITQRYEYYSAKGEDGCPASPTQTPIYLKQKQTFPSEKYAIGTEEPLIHQYRYRTFPCIAFSQNNMTANSSLITPSFALLTSELVATSKGQQVSQRSIIYYNQPDNHLLHGRIAKETLLVGQRNTVDQYTYHQTEDNIQTVLHCIIDGDTQYQETLTHNICHEKKIATVDKYGVFTKLEYDALIRLNKEITHVNSPYQEECNYTYQLQVDEMYYAVTNTATHMEKYFVDGLGRIKKVMKTDASGTLQTYESRTYNSQGQLSSVTLHDTNYKQQEQQYTTYFEYNMWGDISKETLPSGLSQVKKIDKATNTLTQYLESTTGKKSQLQITRLNELQQPTDTNINGQTIKQFYDGFGQLREEQGRYDVPVYYQYDVQGRLIKESISDRLTIEKHYDPNSLDEWLTQVRVNKMTVGERTYDKLGRVSTETKQGLSPTHFTYTDQWPEPTRIEYPNQVIIEKALDVTLGLPLKEISSDQTINNIFGYTEPAGELVSVTTPHSQRRMEYQADGLIKTETQGDHQIHYQYSRQGNILSTTDFFNNIEQRIYDNSGRLFKIIQDQGTVELHYDEFDQVNKEVLITPSGQSIIHQYFYDNNARLTQKISLIDHAIMCRQSYSYNSHSKLIKQQLTDEYGTTTTEQYRYDLLGRLSAYHVDGPNGPRYKDSNDPNDAKEGVIQKQLYHYNHLGDIDRVVVEYQKHGCTYIKTQQFSYHEEYLGQLQSITNNTTITSLANGVDNSVRSNRYQETLAVNYDANGNLTQDEQGLQFQYNALNQVTRLLNTSGEQIANYLYDGLGQQITCLIPEQPPHQRFFSQHQQINESQGDWISRRLNGYHGTLQRTLQGQTGEFTDIMITDYQKSPIYSIQGKLVRNMSFHPFGNSH</sequence>
<reference evidence="1 2" key="1">
    <citation type="submission" date="2020-07" db="EMBL/GenBank/DDBJ databases">
        <title>Endozoicomonas sp. nov., isolated from sediment.</title>
        <authorList>
            <person name="Gu T."/>
        </authorList>
    </citation>
    <scope>NUCLEOTIDE SEQUENCE [LARGE SCALE GENOMIC DNA]</scope>
    <source>
        <strain evidence="1 2">SM1973</strain>
    </source>
</reference>
<dbReference type="Gene3D" id="2.180.10.10">
    <property type="entry name" value="RHS repeat-associated core"/>
    <property type="match status" value="2"/>
</dbReference>
<evidence type="ECO:0000313" key="1">
    <source>
        <dbReference type="EMBL" id="NYZ64960.1"/>
    </source>
</evidence>
<gene>
    <name evidence="1" type="ORF">H0A36_03000</name>
</gene>
<dbReference type="Proteomes" id="UP000569732">
    <property type="component" value="Unassembled WGS sequence"/>
</dbReference>
<name>A0A853HT58_9GAMM</name>
<dbReference type="EMBL" id="JACCKB010000003">
    <property type="protein sequence ID" value="NYZ64960.1"/>
    <property type="molecule type" value="Genomic_DNA"/>
</dbReference>
<evidence type="ECO:0000313" key="2">
    <source>
        <dbReference type="Proteomes" id="UP000569732"/>
    </source>
</evidence>
<accession>A0A853HT58</accession>
<keyword evidence="2" id="KW-1185">Reference proteome</keyword>